<organism evidence="2 3">
    <name type="scientific">Sorghum bicolor</name>
    <name type="common">Sorghum</name>
    <name type="synonym">Sorghum vulgare</name>
    <dbReference type="NCBI Taxonomy" id="4558"/>
    <lineage>
        <taxon>Eukaryota</taxon>
        <taxon>Viridiplantae</taxon>
        <taxon>Streptophyta</taxon>
        <taxon>Embryophyta</taxon>
        <taxon>Tracheophyta</taxon>
        <taxon>Spermatophyta</taxon>
        <taxon>Magnoliopsida</taxon>
        <taxon>Liliopsida</taxon>
        <taxon>Poales</taxon>
        <taxon>Poaceae</taxon>
        <taxon>PACMAD clade</taxon>
        <taxon>Panicoideae</taxon>
        <taxon>Andropogonodae</taxon>
        <taxon>Andropogoneae</taxon>
        <taxon>Sorghinae</taxon>
        <taxon>Sorghum</taxon>
    </lineage>
</organism>
<evidence type="ECO:0000256" key="1">
    <source>
        <dbReference type="SAM" id="Phobius"/>
    </source>
</evidence>
<sequence length="52" mass="5956">MPPLFPAWACKSSVVFTLYATHSGWNVFTTFVILLYCHQCRPARVRPTNLLT</sequence>
<keyword evidence="1" id="KW-0472">Membrane</keyword>
<dbReference type="EMBL" id="CM027684">
    <property type="protein sequence ID" value="KAG0530913.1"/>
    <property type="molecule type" value="Genomic_DNA"/>
</dbReference>
<reference evidence="2" key="2">
    <citation type="submission" date="2020-10" db="EMBL/GenBank/DDBJ databases">
        <authorList>
            <person name="Cooper E.A."/>
            <person name="Brenton Z.W."/>
            <person name="Flinn B.S."/>
            <person name="Jenkins J."/>
            <person name="Shu S."/>
            <person name="Flowers D."/>
            <person name="Luo F."/>
            <person name="Wang Y."/>
            <person name="Xia P."/>
            <person name="Barry K."/>
            <person name="Daum C."/>
            <person name="Lipzen A."/>
            <person name="Yoshinaga Y."/>
            <person name="Schmutz J."/>
            <person name="Saski C."/>
            <person name="Vermerris W."/>
            <person name="Kresovich S."/>
        </authorList>
    </citation>
    <scope>NUCLEOTIDE SEQUENCE</scope>
</reference>
<feature type="transmembrane region" description="Helical" evidence="1">
    <location>
        <begin position="16"/>
        <end position="37"/>
    </location>
</feature>
<evidence type="ECO:0000313" key="3">
    <source>
        <dbReference type="Proteomes" id="UP000807115"/>
    </source>
</evidence>
<dbReference type="AlphaFoldDB" id="A0A921R0A7"/>
<proteinExistence type="predicted"/>
<accession>A0A921R0A7</accession>
<protein>
    <submittedName>
        <fullName evidence="2">Uncharacterized protein</fullName>
    </submittedName>
</protein>
<comment type="caution">
    <text evidence="2">The sequence shown here is derived from an EMBL/GenBank/DDBJ whole genome shotgun (WGS) entry which is preliminary data.</text>
</comment>
<name>A0A921R0A7_SORBI</name>
<gene>
    <name evidence="2" type="ORF">BDA96_05G228200</name>
</gene>
<reference evidence="2" key="1">
    <citation type="journal article" date="2019" name="BMC Genomics">
        <title>A new reference genome for Sorghum bicolor reveals high levels of sequence similarity between sweet and grain genotypes: implications for the genetics of sugar metabolism.</title>
        <authorList>
            <person name="Cooper E.A."/>
            <person name="Brenton Z.W."/>
            <person name="Flinn B.S."/>
            <person name="Jenkins J."/>
            <person name="Shu S."/>
            <person name="Flowers D."/>
            <person name="Luo F."/>
            <person name="Wang Y."/>
            <person name="Xia P."/>
            <person name="Barry K."/>
            <person name="Daum C."/>
            <person name="Lipzen A."/>
            <person name="Yoshinaga Y."/>
            <person name="Schmutz J."/>
            <person name="Saski C."/>
            <person name="Vermerris W."/>
            <person name="Kresovich S."/>
        </authorList>
    </citation>
    <scope>NUCLEOTIDE SEQUENCE</scope>
</reference>
<keyword evidence="1" id="KW-1133">Transmembrane helix</keyword>
<evidence type="ECO:0000313" key="2">
    <source>
        <dbReference type="EMBL" id="KAG0530913.1"/>
    </source>
</evidence>
<dbReference type="Proteomes" id="UP000807115">
    <property type="component" value="Chromosome 5"/>
</dbReference>
<keyword evidence="1" id="KW-0812">Transmembrane</keyword>